<dbReference type="Pfam" id="PF01399">
    <property type="entry name" value="PCI"/>
    <property type="match status" value="1"/>
</dbReference>
<dbReference type="STRING" id="1442371.A0A0D2H7X7"/>
<evidence type="ECO:0000256" key="3">
    <source>
        <dbReference type="ARBA" id="ARBA00022540"/>
    </source>
</evidence>
<keyword evidence="9" id="KW-1185">Reference proteome</keyword>
<dbReference type="SMART" id="SM00088">
    <property type="entry name" value="PINT"/>
    <property type="match status" value="1"/>
</dbReference>
<evidence type="ECO:0000256" key="4">
    <source>
        <dbReference type="ARBA" id="ARBA00022917"/>
    </source>
</evidence>
<evidence type="ECO:0000313" key="8">
    <source>
        <dbReference type="EMBL" id="KIX97905.1"/>
    </source>
</evidence>
<dbReference type="EMBL" id="KN848073">
    <property type="protein sequence ID" value="KIX97905.1"/>
    <property type="molecule type" value="Genomic_DNA"/>
</dbReference>
<reference evidence="8 9" key="1">
    <citation type="submission" date="2015-01" db="EMBL/GenBank/DDBJ databases">
        <title>The Genome Sequence of Fonsecaea multimorphosa CBS 102226.</title>
        <authorList>
            <consortium name="The Broad Institute Genomics Platform"/>
            <person name="Cuomo C."/>
            <person name="de Hoog S."/>
            <person name="Gorbushina A."/>
            <person name="Stielow B."/>
            <person name="Teixiera M."/>
            <person name="Abouelleil A."/>
            <person name="Chapman S.B."/>
            <person name="Priest M."/>
            <person name="Young S.K."/>
            <person name="Wortman J."/>
            <person name="Nusbaum C."/>
            <person name="Birren B."/>
        </authorList>
    </citation>
    <scope>NUCLEOTIDE SEQUENCE [LARGE SCALE GENOMIC DNA]</scope>
    <source>
        <strain evidence="8 9">CBS 102226</strain>
    </source>
</reference>
<dbReference type="GO" id="GO:0016282">
    <property type="term" value="C:eukaryotic 43S preinitiation complex"/>
    <property type="evidence" value="ECO:0007669"/>
    <property type="project" value="UniProtKB-UniRule"/>
</dbReference>
<dbReference type="OrthoDB" id="10267031at2759"/>
<feature type="domain" description="PCI" evidence="7">
    <location>
        <begin position="213"/>
        <end position="381"/>
    </location>
</feature>
<proteinExistence type="inferred from homology"/>
<evidence type="ECO:0000256" key="5">
    <source>
        <dbReference type="HAMAP-Rule" id="MF_03012"/>
    </source>
</evidence>
<comment type="similarity">
    <text evidence="1">Belongs to the CSN7/EIF3M family. CSN7 subfamily.</text>
</comment>
<keyword evidence="2 5" id="KW-0963">Cytoplasm</keyword>
<comment type="function">
    <text evidence="5">Component of the eukaryotic translation initiation factor 3 (eIF-3) complex, which is involved in protein synthesis of a specialized repertoire of mRNAs and, together with other initiation factors, stimulates binding of mRNA and methionyl-tRNAi to the 40S ribosome. The eIF-3 complex specifically targets and initiates translation of a subset of mRNAs involved in cell proliferation.</text>
</comment>
<dbReference type="GO" id="GO:0001732">
    <property type="term" value="P:formation of cytoplasmic translation initiation complex"/>
    <property type="evidence" value="ECO:0007669"/>
    <property type="project" value="UniProtKB-UniRule"/>
</dbReference>
<keyword evidence="3 5" id="KW-0396">Initiation factor</keyword>
<dbReference type="InterPro" id="IPR040750">
    <property type="entry name" value="eIF3m_C_helix"/>
</dbReference>
<dbReference type="VEuPathDB" id="FungiDB:Z520_06683"/>
<dbReference type="PANTHER" id="PTHR15350">
    <property type="entry name" value="COP9 SIGNALOSOME COMPLEX SUBUNIT 7/DENDRITIC CELL PROTEIN GA17"/>
    <property type="match status" value="1"/>
</dbReference>
<keyword evidence="4 5" id="KW-0648">Protein biosynthesis</keyword>
<dbReference type="InterPro" id="IPR045237">
    <property type="entry name" value="COPS7/eIF3m"/>
</dbReference>
<dbReference type="PROSITE" id="PS50250">
    <property type="entry name" value="PCI"/>
    <property type="match status" value="1"/>
</dbReference>
<dbReference type="PANTHER" id="PTHR15350:SF2">
    <property type="entry name" value="EUKARYOTIC TRANSLATION INITIATION FACTOR 3 SUBUNIT M"/>
    <property type="match status" value="1"/>
</dbReference>
<dbReference type="GO" id="GO:0003743">
    <property type="term" value="F:translation initiation factor activity"/>
    <property type="evidence" value="ECO:0007669"/>
    <property type="project" value="UniProtKB-UniRule"/>
</dbReference>
<dbReference type="Pfam" id="PF18005">
    <property type="entry name" value="eIF3m_C_helix"/>
    <property type="match status" value="1"/>
</dbReference>
<feature type="compositionally biased region" description="Gly residues" evidence="6">
    <location>
        <begin position="460"/>
        <end position="470"/>
    </location>
</feature>
<evidence type="ECO:0000259" key="7">
    <source>
        <dbReference type="PROSITE" id="PS50250"/>
    </source>
</evidence>
<gene>
    <name evidence="8" type="ORF">Z520_06683</name>
</gene>
<evidence type="ECO:0000313" key="9">
    <source>
        <dbReference type="Proteomes" id="UP000053411"/>
    </source>
</evidence>
<dbReference type="InterPro" id="IPR000717">
    <property type="entry name" value="PCI_dom"/>
</dbReference>
<evidence type="ECO:0000256" key="1">
    <source>
        <dbReference type="ARBA" id="ARBA00008482"/>
    </source>
</evidence>
<evidence type="ECO:0000256" key="2">
    <source>
        <dbReference type="ARBA" id="ARBA00022490"/>
    </source>
</evidence>
<comment type="subcellular location">
    <subcellularLocation>
        <location evidence="5">Cytoplasm</location>
    </subcellularLocation>
</comment>
<feature type="compositionally biased region" description="Basic and acidic residues" evidence="6">
    <location>
        <begin position="440"/>
        <end position="455"/>
    </location>
</feature>
<organism evidence="8 9">
    <name type="scientific">Fonsecaea multimorphosa CBS 102226</name>
    <dbReference type="NCBI Taxonomy" id="1442371"/>
    <lineage>
        <taxon>Eukaryota</taxon>
        <taxon>Fungi</taxon>
        <taxon>Dikarya</taxon>
        <taxon>Ascomycota</taxon>
        <taxon>Pezizomycotina</taxon>
        <taxon>Eurotiomycetes</taxon>
        <taxon>Chaetothyriomycetidae</taxon>
        <taxon>Chaetothyriales</taxon>
        <taxon>Herpotrichiellaceae</taxon>
        <taxon>Fonsecaea</taxon>
    </lineage>
</organism>
<feature type="compositionally biased region" description="Gly residues" evidence="6">
    <location>
        <begin position="428"/>
        <end position="439"/>
    </location>
</feature>
<protein>
    <recommendedName>
        <fullName evidence="5">Eukaryotic translation initiation factor 3 subunit M</fullName>
        <shortName evidence="5">eIF3m</shortName>
    </recommendedName>
</protein>
<name>A0A0D2H7X7_9EURO</name>
<dbReference type="GeneID" id="27712429"/>
<sequence length="497" mass="54269">MPAPTNTLLIEGTFSELAEELAQYIDSLAKSEEGAGVQAEIEQLLSAIRESEQSQEPVDEAAVQTQKNEVLKKIVTKASVLNSAPEREFSAAYNLLISLSSQSSISDGLFSRICTYLSEQPVTSSPTYGSSLALQTLTTIFNVLPPTSESRYHVFLAILKVMRQMTSPQAFEALVPQLETNIPNWLSAWELDDDDARNLYVTIADVASATGNEDLHYTYLLSALQTIPPESASEAESAELARRALRVALTNPTITDFTPLTTSDAVVALRRSDGNLFDLLEIFSSDDYSSYADFLETNNLADLGIPDSAAETLSHKIRLLTLATIAASSTTRSVPYSTIASALQIPSEDVEMWVIDTIRAGLVEGKLSQLKQEFLVQRATYRVFGEKQWAEIQGRLMVWRRSLESVLTVVRGEREKFLREGPMTNGDNAGGVNGYGGGDGEGREGQRTGGGERHQQQRRQGGGGRDGGGRGPRRERGDQQQQQQQQGPREIEVGGGD</sequence>
<feature type="region of interest" description="Disordered" evidence="6">
    <location>
        <begin position="418"/>
        <end position="497"/>
    </location>
</feature>
<feature type="compositionally biased region" description="Low complexity" evidence="6">
    <location>
        <begin position="479"/>
        <end position="488"/>
    </location>
</feature>
<comment type="similarity">
    <text evidence="5">Belongs to the eIF-3 subunit M family.</text>
</comment>
<dbReference type="RefSeq" id="XP_016632028.1">
    <property type="nucleotide sequence ID" value="XM_016777183.1"/>
</dbReference>
<dbReference type="HAMAP" id="MF_03012">
    <property type="entry name" value="eIF3m"/>
    <property type="match status" value="1"/>
</dbReference>
<dbReference type="AlphaFoldDB" id="A0A0D2H7X7"/>
<dbReference type="GO" id="GO:0033290">
    <property type="term" value="C:eukaryotic 48S preinitiation complex"/>
    <property type="evidence" value="ECO:0007669"/>
    <property type="project" value="UniProtKB-UniRule"/>
</dbReference>
<comment type="subunit">
    <text evidence="5">Component of the eukaryotic translation initiation factor 3 (eIF-3) complex.</text>
</comment>
<dbReference type="Proteomes" id="UP000053411">
    <property type="component" value="Unassembled WGS sequence"/>
</dbReference>
<accession>A0A0D2H7X7</accession>
<evidence type="ECO:0000256" key="6">
    <source>
        <dbReference type="SAM" id="MobiDB-lite"/>
    </source>
</evidence>
<dbReference type="InterPro" id="IPR027528">
    <property type="entry name" value="eIF3m"/>
</dbReference>
<dbReference type="GO" id="GO:0071541">
    <property type="term" value="C:eukaryotic translation initiation factor 3 complex, eIF3m"/>
    <property type="evidence" value="ECO:0007669"/>
    <property type="project" value="UniProtKB-UniRule"/>
</dbReference>